<feature type="domain" description="DUF5606" evidence="1">
    <location>
        <begin position="3"/>
        <end position="50"/>
    </location>
</feature>
<accession>A0A7K1STA2</accession>
<reference evidence="3 4" key="1">
    <citation type="submission" date="2019-12" db="EMBL/GenBank/DDBJ databases">
        <title>Mucilaginibacter sp. HMF7410 genome sequencing and assembly.</title>
        <authorList>
            <person name="Kang H."/>
            <person name="Cha I."/>
            <person name="Kim H."/>
            <person name="Joh K."/>
        </authorList>
    </citation>
    <scope>NUCLEOTIDE SEQUENCE [LARGE SCALE GENOMIC DNA]</scope>
    <source>
        <strain evidence="3 4">HMF7410</strain>
    </source>
</reference>
<evidence type="ECO:0008006" key="5">
    <source>
        <dbReference type="Google" id="ProtNLM"/>
    </source>
</evidence>
<comment type="caution">
    <text evidence="3">The sequence shown here is derived from an EMBL/GenBank/DDBJ whole genome shotgun (WGS) entry which is preliminary data.</text>
</comment>
<dbReference type="InterPro" id="IPR049280">
    <property type="entry name" value="DUF6852"/>
</dbReference>
<proteinExistence type="predicted"/>
<dbReference type="Pfam" id="PF21186">
    <property type="entry name" value="DUF6852"/>
    <property type="match status" value="1"/>
</dbReference>
<name>A0A7K1STA2_9SPHI</name>
<sequence>MNLHGIVSVSGKPGLWRAMAQSKTGFILESLDAQKLKLVVNLNTAKLAALEEITVFGEDEDLKLTDILEKMKALENIPDAKKADGKALRAFFREVAPDHDEEKVYASDIKKIISWFEILKSRPEFNAEPEAAAAETTETETPAE</sequence>
<evidence type="ECO:0000259" key="2">
    <source>
        <dbReference type="Pfam" id="PF21186"/>
    </source>
</evidence>
<organism evidence="3 4">
    <name type="scientific">Mucilaginibacter arboris</name>
    <dbReference type="NCBI Taxonomy" id="2682090"/>
    <lineage>
        <taxon>Bacteria</taxon>
        <taxon>Pseudomonadati</taxon>
        <taxon>Bacteroidota</taxon>
        <taxon>Sphingobacteriia</taxon>
        <taxon>Sphingobacteriales</taxon>
        <taxon>Sphingobacteriaceae</taxon>
        <taxon>Mucilaginibacter</taxon>
    </lineage>
</organism>
<dbReference type="EMBL" id="WPIK01000002">
    <property type="protein sequence ID" value="MVN20531.1"/>
    <property type="molecule type" value="Genomic_DNA"/>
</dbReference>
<dbReference type="InterPro" id="IPR041218">
    <property type="entry name" value="DUF5606"/>
</dbReference>
<dbReference type="Proteomes" id="UP000462014">
    <property type="component" value="Unassembled WGS sequence"/>
</dbReference>
<dbReference type="Gene3D" id="1.10.10.1650">
    <property type="match status" value="1"/>
</dbReference>
<keyword evidence="4" id="KW-1185">Reference proteome</keyword>
<evidence type="ECO:0000259" key="1">
    <source>
        <dbReference type="Pfam" id="PF18347"/>
    </source>
</evidence>
<evidence type="ECO:0000313" key="4">
    <source>
        <dbReference type="Proteomes" id="UP000462014"/>
    </source>
</evidence>
<evidence type="ECO:0000313" key="3">
    <source>
        <dbReference type="EMBL" id="MVN20531.1"/>
    </source>
</evidence>
<dbReference type="AlphaFoldDB" id="A0A7K1STA2"/>
<feature type="domain" description="DUF6852" evidence="2">
    <location>
        <begin position="53"/>
        <end position="119"/>
    </location>
</feature>
<protein>
    <recommendedName>
        <fullName evidence="5">DUF5606 domain-containing protein</fullName>
    </recommendedName>
</protein>
<dbReference type="InterPro" id="IPR049282">
    <property type="entry name" value="BVU_3817_N_sf"/>
</dbReference>
<dbReference type="Gene3D" id="2.30.30.730">
    <property type="match status" value="1"/>
</dbReference>
<dbReference type="Pfam" id="PF18347">
    <property type="entry name" value="DUF5606"/>
    <property type="match status" value="1"/>
</dbReference>
<gene>
    <name evidence="3" type="ORF">GO621_03160</name>
</gene>
<dbReference type="RefSeq" id="WP_157564089.1">
    <property type="nucleotide sequence ID" value="NZ_WPIK01000002.1"/>
</dbReference>
<dbReference type="InterPro" id="IPR049281">
    <property type="entry name" value="BVU_3817-like_C_sf"/>
</dbReference>